<dbReference type="AlphaFoldDB" id="A0A8H7PE14"/>
<organism evidence="1 2">
    <name type="scientific">Umbelopsis vinacea</name>
    <dbReference type="NCBI Taxonomy" id="44442"/>
    <lineage>
        <taxon>Eukaryota</taxon>
        <taxon>Fungi</taxon>
        <taxon>Fungi incertae sedis</taxon>
        <taxon>Mucoromycota</taxon>
        <taxon>Mucoromycotina</taxon>
        <taxon>Umbelopsidomycetes</taxon>
        <taxon>Umbelopsidales</taxon>
        <taxon>Umbelopsidaceae</taxon>
        <taxon>Umbelopsis</taxon>
    </lineage>
</organism>
<dbReference type="Proteomes" id="UP000612746">
    <property type="component" value="Unassembled WGS sequence"/>
</dbReference>
<comment type="caution">
    <text evidence="1">The sequence shown here is derived from an EMBL/GenBank/DDBJ whole genome shotgun (WGS) entry which is preliminary data.</text>
</comment>
<proteinExistence type="predicted"/>
<name>A0A8H7PE14_9FUNG</name>
<accession>A0A8H7PE14</accession>
<reference evidence="1" key="1">
    <citation type="submission" date="2020-12" db="EMBL/GenBank/DDBJ databases">
        <title>Metabolic potential, ecology and presence of endohyphal bacteria is reflected in genomic diversity of Mucoromycotina.</title>
        <authorList>
            <person name="Muszewska A."/>
            <person name="Okrasinska A."/>
            <person name="Steczkiewicz K."/>
            <person name="Drgas O."/>
            <person name="Orlowska M."/>
            <person name="Perlinska-Lenart U."/>
            <person name="Aleksandrzak-Piekarczyk T."/>
            <person name="Szatraj K."/>
            <person name="Zielenkiewicz U."/>
            <person name="Pilsyk S."/>
            <person name="Malc E."/>
            <person name="Mieczkowski P."/>
            <person name="Kruszewska J.S."/>
            <person name="Biernat P."/>
            <person name="Pawlowska J."/>
        </authorList>
    </citation>
    <scope>NUCLEOTIDE SEQUENCE</scope>
    <source>
        <strain evidence="1">WA0000051536</strain>
    </source>
</reference>
<dbReference type="EMBL" id="JAEPRA010000025">
    <property type="protein sequence ID" value="KAG2172188.1"/>
    <property type="molecule type" value="Genomic_DNA"/>
</dbReference>
<sequence length="101" mass="11762">MNTTTPSIWISTPSKLDKLFGKLNIKAFRVPFVHRKVKVYWDPPQLTEPNLSHRSLHRPPPPVPNPNFHCVACDCTFHSTRDMASHQCPPYYYIEKSLQRC</sequence>
<evidence type="ECO:0000313" key="1">
    <source>
        <dbReference type="EMBL" id="KAG2172188.1"/>
    </source>
</evidence>
<evidence type="ECO:0000313" key="2">
    <source>
        <dbReference type="Proteomes" id="UP000612746"/>
    </source>
</evidence>
<protein>
    <submittedName>
        <fullName evidence="1">Uncharacterized protein</fullName>
    </submittedName>
</protein>
<keyword evidence="2" id="KW-1185">Reference proteome</keyword>
<gene>
    <name evidence="1" type="ORF">INT44_005559</name>
</gene>